<dbReference type="HOGENOM" id="CLU_2960794_0_0_1"/>
<evidence type="ECO:0000256" key="1">
    <source>
        <dbReference type="SAM" id="MobiDB-lite"/>
    </source>
</evidence>
<gene>
    <name evidence="2" type="ORF">FOYG_01028</name>
</gene>
<evidence type="ECO:0000313" key="2">
    <source>
        <dbReference type="EMBL" id="EWZ01385.1"/>
    </source>
</evidence>
<organism evidence="2 3">
    <name type="scientific">Fusarium oxysporum NRRL 32931</name>
    <dbReference type="NCBI Taxonomy" id="660029"/>
    <lineage>
        <taxon>Eukaryota</taxon>
        <taxon>Fungi</taxon>
        <taxon>Dikarya</taxon>
        <taxon>Ascomycota</taxon>
        <taxon>Pezizomycotina</taxon>
        <taxon>Sordariomycetes</taxon>
        <taxon>Hypocreomycetidae</taxon>
        <taxon>Hypocreales</taxon>
        <taxon>Nectriaceae</taxon>
        <taxon>Fusarium</taxon>
        <taxon>Fusarium oxysporum species complex</taxon>
    </lineage>
</organism>
<accession>W9J9K2</accession>
<protein>
    <submittedName>
        <fullName evidence="2">Uncharacterized protein</fullName>
    </submittedName>
</protein>
<feature type="compositionally biased region" description="Basic and acidic residues" evidence="1">
    <location>
        <begin position="37"/>
        <end position="59"/>
    </location>
</feature>
<feature type="compositionally biased region" description="Basic and acidic residues" evidence="1">
    <location>
        <begin position="1"/>
        <end position="26"/>
    </location>
</feature>
<dbReference type="EMBL" id="JH717839">
    <property type="protein sequence ID" value="EWZ01385.1"/>
    <property type="molecule type" value="Genomic_DNA"/>
</dbReference>
<proteinExistence type="predicted"/>
<evidence type="ECO:0000313" key="3">
    <source>
        <dbReference type="Proteomes" id="UP000030753"/>
    </source>
</evidence>
<dbReference type="Proteomes" id="UP000030753">
    <property type="component" value="Unassembled WGS sequence"/>
</dbReference>
<feature type="region of interest" description="Disordered" evidence="1">
    <location>
        <begin position="1"/>
        <end position="59"/>
    </location>
</feature>
<sequence>MEMDEKKKGLSGRELELEGKTGESGKAKLVGGGGFVGEEKPGVEGRVIPDLKSRTEERG</sequence>
<dbReference type="AlphaFoldDB" id="W9J9K2"/>
<reference evidence="2 3" key="1">
    <citation type="submission" date="2011-06" db="EMBL/GenBank/DDBJ databases">
        <title>The Genome Sequence of Fusarium oxysporum FOSC 3-a.</title>
        <authorList>
            <consortium name="The Broad Institute Genome Sequencing Platform"/>
            <person name="Ma L.-J."/>
            <person name="Gale L.R."/>
            <person name="Schwartz D.C."/>
            <person name="Zhou S."/>
            <person name="Corby-Kistler H."/>
            <person name="Young S.K."/>
            <person name="Zeng Q."/>
            <person name="Gargeya S."/>
            <person name="Fitzgerald M."/>
            <person name="Haas B."/>
            <person name="Abouelleil A."/>
            <person name="Alvarado L."/>
            <person name="Arachchi H.M."/>
            <person name="Berlin A."/>
            <person name="Brown A."/>
            <person name="Chapman S.B."/>
            <person name="Chen Z."/>
            <person name="Dunbar C."/>
            <person name="Freedman E."/>
            <person name="Gearin G."/>
            <person name="Gellesch M."/>
            <person name="Goldberg J."/>
            <person name="Griggs A."/>
            <person name="Gujja S."/>
            <person name="Heiman D."/>
            <person name="Howarth C."/>
            <person name="Larson L."/>
            <person name="Lui A."/>
            <person name="MacDonald P.J.P."/>
            <person name="Mehta T."/>
            <person name="Montmayeur A."/>
            <person name="Murphy C."/>
            <person name="Neiman D."/>
            <person name="Pearson M."/>
            <person name="Priest M."/>
            <person name="Roberts A."/>
            <person name="Saif S."/>
            <person name="Shea T."/>
            <person name="Shenoy N."/>
            <person name="Sisk P."/>
            <person name="Stolte C."/>
            <person name="Sykes S."/>
            <person name="Wortman J."/>
            <person name="Nusbaum C."/>
            <person name="Birren B."/>
        </authorList>
    </citation>
    <scope>NUCLEOTIDE SEQUENCE [LARGE SCALE GENOMIC DNA]</scope>
    <source>
        <strain evidence="3">FOSC 3-a</strain>
    </source>
</reference>
<name>W9J9K2_FUSOX</name>